<comment type="caution">
    <text evidence="7">The sequence shown here is derived from an EMBL/GenBank/DDBJ whole genome shotgun (WGS) entry which is preliminary data.</text>
</comment>
<sequence length="372" mass="38624">MKSHENLTGKHVVVVGAGYAGLHAALRLAPHVRVTLIAPDGHFTERVRLHERAAGRPDVTHPLRELLGPAGVTHVAARVTRIDTGAARVHTDAGPVIGYDRLVCALGSRTAEATAAEGAAGRLYTAESAPELRKRLLGGAGALTVVGGGLTGVELAAELAEFHSGWQVGLVTGGEIAPSVSAKGRAHVRSALRERGVRIEEGRRVADHGDLDAEVVVWSAALVPHTELAVAAGIAVDEDGRIAVDSALRSVSHPDVYAAGDAASVRTPAAGRLRMACATALPLGAHVATAVVRDLSGREPEPVSFGYLLQCVSLGRHDGIVQPVRADDTPRGAVLTGRPAALVKERIVRSTVWALRTAARHPRLAGHVPGMG</sequence>
<evidence type="ECO:0000313" key="8">
    <source>
        <dbReference type="Proteomes" id="UP000253741"/>
    </source>
</evidence>
<dbReference type="InterPro" id="IPR051169">
    <property type="entry name" value="NADH-Q_oxidoreductase"/>
</dbReference>
<dbReference type="PANTHER" id="PTHR42913">
    <property type="entry name" value="APOPTOSIS-INDUCING FACTOR 1"/>
    <property type="match status" value="1"/>
</dbReference>
<evidence type="ECO:0000259" key="6">
    <source>
        <dbReference type="Pfam" id="PF07992"/>
    </source>
</evidence>
<keyword evidence="3" id="KW-0285">Flavoprotein</keyword>
<dbReference type="GO" id="GO:0019646">
    <property type="term" value="P:aerobic electron transport chain"/>
    <property type="evidence" value="ECO:0007669"/>
    <property type="project" value="TreeGrafter"/>
</dbReference>
<dbReference type="Gene3D" id="3.50.50.100">
    <property type="match status" value="1"/>
</dbReference>
<dbReference type="Pfam" id="PF07992">
    <property type="entry name" value="Pyr_redox_2"/>
    <property type="match status" value="1"/>
</dbReference>
<reference evidence="7 8" key="1">
    <citation type="submission" date="2018-07" db="EMBL/GenBank/DDBJ databases">
        <title>Streptomyces species from bats.</title>
        <authorList>
            <person name="Dunlap C."/>
        </authorList>
    </citation>
    <scope>NUCLEOTIDE SEQUENCE [LARGE SCALE GENOMIC DNA]</scope>
    <source>
        <strain evidence="7 8">AC230</strain>
    </source>
</reference>
<dbReference type="InterPro" id="IPR036188">
    <property type="entry name" value="FAD/NAD-bd_sf"/>
</dbReference>
<dbReference type="PRINTS" id="PR00368">
    <property type="entry name" value="FADPNR"/>
</dbReference>
<dbReference type="Proteomes" id="UP000253741">
    <property type="component" value="Unassembled WGS sequence"/>
</dbReference>
<evidence type="ECO:0000256" key="1">
    <source>
        <dbReference type="ARBA" id="ARBA00001974"/>
    </source>
</evidence>
<dbReference type="AlphaFoldDB" id="A0A370B227"/>
<dbReference type="GO" id="GO:0003955">
    <property type="term" value="F:NAD(P)H dehydrogenase (quinone) activity"/>
    <property type="evidence" value="ECO:0007669"/>
    <property type="project" value="TreeGrafter"/>
</dbReference>
<comment type="similarity">
    <text evidence="2">Belongs to the NADH dehydrogenase family.</text>
</comment>
<keyword evidence="8" id="KW-1185">Reference proteome</keyword>
<comment type="cofactor">
    <cofactor evidence="1">
        <name>FAD</name>
        <dbReference type="ChEBI" id="CHEBI:57692"/>
    </cofactor>
</comment>
<evidence type="ECO:0000256" key="2">
    <source>
        <dbReference type="ARBA" id="ARBA00005272"/>
    </source>
</evidence>
<feature type="domain" description="FAD/NAD(P)-binding" evidence="6">
    <location>
        <begin position="11"/>
        <end position="267"/>
    </location>
</feature>
<keyword evidence="5" id="KW-0560">Oxidoreductase</keyword>
<keyword evidence="4" id="KW-0274">FAD</keyword>
<name>A0A370B227_9ACTN</name>
<dbReference type="PRINTS" id="PR00469">
    <property type="entry name" value="PNDRDTASEII"/>
</dbReference>
<gene>
    <name evidence="7" type="ORF">DVH02_24200</name>
</gene>
<dbReference type="OrthoDB" id="9784880at2"/>
<evidence type="ECO:0000256" key="3">
    <source>
        <dbReference type="ARBA" id="ARBA00022630"/>
    </source>
</evidence>
<accession>A0A370B227</accession>
<dbReference type="EMBL" id="QQNA01000206">
    <property type="protein sequence ID" value="RDG35641.1"/>
    <property type="molecule type" value="Genomic_DNA"/>
</dbReference>
<protein>
    <submittedName>
        <fullName evidence="7">Pyridine nucleotide-disulfide oxidoreductase</fullName>
    </submittedName>
</protein>
<evidence type="ECO:0000256" key="5">
    <source>
        <dbReference type="ARBA" id="ARBA00023002"/>
    </source>
</evidence>
<proteinExistence type="inferred from homology"/>
<dbReference type="RefSeq" id="WP_114625948.1">
    <property type="nucleotide sequence ID" value="NZ_QQNA01000206.1"/>
</dbReference>
<evidence type="ECO:0000256" key="4">
    <source>
        <dbReference type="ARBA" id="ARBA00022827"/>
    </source>
</evidence>
<dbReference type="InterPro" id="IPR023753">
    <property type="entry name" value="FAD/NAD-binding_dom"/>
</dbReference>
<dbReference type="PANTHER" id="PTHR42913:SF3">
    <property type="entry name" value="64 KDA MITOCHONDRIAL NADH DEHYDROGENASE (EUROFUNG)"/>
    <property type="match status" value="1"/>
</dbReference>
<organism evidence="7 8">
    <name type="scientific">Streptomyces corynorhini</name>
    <dbReference type="NCBI Taxonomy" id="2282652"/>
    <lineage>
        <taxon>Bacteria</taxon>
        <taxon>Bacillati</taxon>
        <taxon>Actinomycetota</taxon>
        <taxon>Actinomycetes</taxon>
        <taxon>Kitasatosporales</taxon>
        <taxon>Streptomycetaceae</taxon>
        <taxon>Streptomyces</taxon>
    </lineage>
</organism>
<dbReference type="SUPFAM" id="SSF51905">
    <property type="entry name" value="FAD/NAD(P)-binding domain"/>
    <property type="match status" value="1"/>
</dbReference>
<evidence type="ECO:0000313" key="7">
    <source>
        <dbReference type="EMBL" id="RDG35641.1"/>
    </source>
</evidence>